<feature type="compositionally biased region" description="Acidic residues" evidence="10">
    <location>
        <begin position="141"/>
        <end position="162"/>
    </location>
</feature>
<dbReference type="PANTHER" id="PTHR34930:SF2">
    <property type="entry name" value="MICROTUBULE-ASSOCIATED PROTEIN JUPITER"/>
    <property type="match status" value="1"/>
</dbReference>
<evidence type="ECO:0000313" key="12">
    <source>
        <dbReference type="Proteomes" id="UP000694388"/>
    </source>
</evidence>
<feature type="compositionally biased region" description="Polar residues" evidence="10">
    <location>
        <begin position="123"/>
        <end position="133"/>
    </location>
</feature>
<protein>
    <recommendedName>
        <fullName evidence="6">Microtubule-associated protein Jupiter</fullName>
    </recommendedName>
</protein>
<dbReference type="GO" id="GO:0005634">
    <property type="term" value="C:nucleus"/>
    <property type="evidence" value="ECO:0007669"/>
    <property type="project" value="UniProtKB-SubCell"/>
</dbReference>
<name>A0A8C4R018_EPTBU</name>
<evidence type="ECO:0000256" key="4">
    <source>
        <dbReference type="ARBA" id="ARBA00005344"/>
    </source>
</evidence>
<reference evidence="11" key="1">
    <citation type="submission" date="2025-05" db="UniProtKB">
        <authorList>
            <consortium name="Ensembl"/>
        </authorList>
    </citation>
    <scope>IDENTIFICATION</scope>
</reference>
<comment type="similarity">
    <text evidence="5">Belongs to the JUPITER family.</text>
</comment>
<evidence type="ECO:0000256" key="7">
    <source>
        <dbReference type="ARBA" id="ARBA00022490"/>
    </source>
</evidence>
<dbReference type="AlphaFoldDB" id="A0A8C4R018"/>
<organism evidence="11 12">
    <name type="scientific">Eptatretus burgeri</name>
    <name type="common">Inshore hagfish</name>
    <dbReference type="NCBI Taxonomy" id="7764"/>
    <lineage>
        <taxon>Eukaryota</taxon>
        <taxon>Metazoa</taxon>
        <taxon>Chordata</taxon>
        <taxon>Craniata</taxon>
        <taxon>Vertebrata</taxon>
        <taxon>Cyclostomata</taxon>
        <taxon>Myxini</taxon>
        <taxon>Myxiniformes</taxon>
        <taxon>Myxinidae</taxon>
        <taxon>Eptatretinae</taxon>
        <taxon>Eptatretus</taxon>
    </lineage>
</organism>
<comment type="similarity">
    <text evidence="4">Belongs to the MAP Jupiter family.</text>
</comment>
<feature type="compositionally biased region" description="Polar residues" evidence="10">
    <location>
        <begin position="41"/>
        <end position="54"/>
    </location>
</feature>
<dbReference type="Ensembl" id="ENSEBUT00000023467.1">
    <property type="protein sequence ID" value="ENSEBUP00000022891.1"/>
    <property type="gene ID" value="ENSEBUG00000014106.1"/>
</dbReference>
<evidence type="ECO:0000256" key="8">
    <source>
        <dbReference type="ARBA" id="ARBA00022553"/>
    </source>
</evidence>
<evidence type="ECO:0000256" key="6">
    <source>
        <dbReference type="ARBA" id="ARBA00021471"/>
    </source>
</evidence>
<keyword evidence="7" id="KW-0963">Cytoplasm</keyword>
<feature type="region of interest" description="Disordered" evidence="10">
    <location>
        <begin position="1"/>
        <end position="195"/>
    </location>
</feature>
<sequence length="195" mass="20388">MTTTTTYKGFGGEDKPSSRILKPPGGGSSDIFGGHQPMPTSPKSAANRAATSSIFAPAELDVLPKRSNPPGGKSSGIFDNSTTNKAVQQHSHPPGGKGSYAFGIGSLEPTRNQNPNKPVDSNIFGNDSSQSPERVQVEGNSVDEEYEEETGVAVDVVEEVQDLVEKEDTNLSSPTSPSASRAYHPPGGKSSIIFG</sequence>
<accession>A0A8C4R018</accession>
<dbReference type="GO" id="GO:0005737">
    <property type="term" value="C:cytoplasm"/>
    <property type="evidence" value="ECO:0007669"/>
    <property type="project" value="UniProtKB-SubCell"/>
</dbReference>
<dbReference type="Proteomes" id="UP000694388">
    <property type="component" value="Unplaced"/>
</dbReference>
<keyword evidence="8" id="KW-0597">Phosphoprotein</keyword>
<proteinExistence type="inferred from homology"/>
<feature type="compositionally biased region" description="Polar residues" evidence="10">
    <location>
        <begin position="77"/>
        <end position="91"/>
    </location>
</feature>
<feature type="compositionally biased region" description="Polar residues" evidence="10">
    <location>
        <begin position="170"/>
        <end position="179"/>
    </location>
</feature>
<keyword evidence="12" id="KW-1185">Reference proteome</keyword>
<comment type="subcellular location">
    <subcellularLocation>
        <location evidence="3">Cytoplasm</location>
    </subcellularLocation>
    <subcellularLocation>
        <location evidence="2">Nucleus</location>
    </subcellularLocation>
</comment>
<dbReference type="GeneTree" id="ENSGT00390000007652"/>
<evidence type="ECO:0000313" key="11">
    <source>
        <dbReference type="Ensembl" id="ENSEBUP00000022891.1"/>
    </source>
</evidence>
<dbReference type="Ensembl" id="ENSEBUT00000023480.1">
    <property type="protein sequence ID" value="ENSEBUP00000022904.1"/>
    <property type="gene ID" value="ENSEBUG00000014106.1"/>
</dbReference>
<evidence type="ECO:0000256" key="9">
    <source>
        <dbReference type="ARBA" id="ARBA00023242"/>
    </source>
</evidence>
<keyword evidence="9" id="KW-0539">Nucleus</keyword>
<evidence type="ECO:0000256" key="5">
    <source>
        <dbReference type="ARBA" id="ARBA00008329"/>
    </source>
</evidence>
<dbReference type="PANTHER" id="PTHR34930">
    <property type="entry name" value="GEO05313P1"/>
    <property type="match status" value="1"/>
</dbReference>
<evidence type="ECO:0000256" key="3">
    <source>
        <dbReference type="ARBA" id="ARBA00004496"/>
    </source>
</evidence>
<evidence type="ECO:0000256" key="2">
    <source>
        <dbReference type="ARBA" id="ARBA00004123"/>
    </source>
</evidence>
<comment type="function">
    <text evidence="1">Binds to all microtubule populations.</text>
</comment>
<evidence type="ECO:0000256" key="10">
    <source>
        <dbReference type="SAM" id="MobiDB-lite"/>
    </source>
</evidence>
<dbReference type="InterPro" id="IPR033335">
    <property type="entry name" value="JUPITER"/>
</dbReference>
<dbReference type="Pfam" id="PF17054">
    <property type="entry name" value="JUPITER"/>
    <property type="match status" value="1"/>
</dbReference>
<evidence type="ECO:0000256" key="1">
    <source>
        <dbReference type="ARBA" id="ARBA00003805"/>
    </source>
</evidence>